<dbReference type="InterPro" id="IPR041931">
    <property type="entry name" value="DNA_pol3_alpha_thumb_dom"/>
</dbReference>
<protein>
    <recommendedName>
        <fullName evidence="6">DNA polymerase III subunit alpha</fullName>
        <ecNumber evidence="4">2.7.7.7</ecNumber>
    </recommendedName>
    <alternativeName>
        <fullName evidence="5">Error-prone DNA polymerase</fullName>
    </alternativeName>
</protein>
<evidence type="ECO:0000256" key="2">
    <source>
        <dbReference type="ARBA" id="ARBA00007391"/>
    </source>
</evidence>
<dbReference type="PANTHER" id="PTHR32294">
    <property type="entry name" value="DNA POLYMERASE III SUBUNIT ALPHA"/>
    <property type="match status" value="1"/>
</dbReference>
<comment type="similarity">
    <text evidence="2">Belongs to the DNA polymerase type-C family. DnaE2 subfamily.</text>
</comment>
<dbReference type="InterPro" id="IPR011708">
    <property type="entry name" value="DNA_pol3_alpha_NTPase_dom"/>
</dbReference>
<comment type="caution">
    <text evidence="17">The sequence shown here is derived from an EMBL/GenBank/DDBJ whole genome shotgun (WGS) entry which is preliminary data.</text>
</comment>
<dbReference type="CDD" id="cd04485">
    <property type="entry name" value="DnaE_OBF"/>
    <property type="match status" value="1"/>
</dbReference>
<dbReference type="GO" id="GO:0006281">
    <property type="term" value="P:DNA repair"/>
    <property type="evidence" value="ECO:0007669"/>
    <property type="project" value="UniProtKB-KW"/>
</dbReference>
<evidence type="ECO:0000256" key="13">
    <source>
        <dbReference type="ARBA" id="ARBA00023204"/>
    </source>
</evidence>
<dbReference type="InterPro" id="IPR029460">
    <property type="entry name" value="DNAPol_HHH"/>
</dbReference>
<dbReference type="SUPFAM" id="SSF89550">
    <property type="entry name" value="PHP domain-like"/>
    <property type="match status" value="1"/>
</dbReference>
<evidence type="ECO:0000256" key="5">
    <source>
        <dbReference type="ARBA" id="ARBA00017273"/>
    </source>
</evidence>
<gene>
    <name evidence="17" type="ORF">EII35_09855</name>
</gene>
<dbReference type="GO" id="GO:0005737">
    <property type="term" value="C:cytoplasm"/>
    <property type="evidence" value="ECO:0007669"/>
    <property type="project" value="UniProtKB-SubCell"/>
</dbReference>
<dbReference type="EMBL" id="RQYT01000023">
    <property type="protein sequence ID" value="RRD49081.1"/>
    <property type="molecule type" value="Genomic_DNA"/>
</dbReference>
<evidence type="ECO:0000256" key="4">
    <source>
        <dbReference type="ARBA" id="ARBA00012417"/>
    </source>
</evidence>
<dbReference type="Proteomes" id="UP000280935">
    <property type="component" value="Unassembled WGS sequence"/>
</dbReference>
<dbReference type="Pfam" id="PF01336">
    <property type="entry name" value="tRNA_anti-codon"/>
    <property type="match status" value="1"/>
</dbReference>
<comment type="subcellular location">
    <subcellularLocation>
        <location evidence="1">Cytoplasm</location>
    </subcellularLocation>
</comment>
<evidence type="ECO:0000256" key="6">
    <source>
        <dbReference type="ARBA" id="ARBA00019114"/>
    </source>
</evidence>
<dbReference type="InterPro" id="IPR004805">
    <property type="entry name" value="DnaE2/DnaE/PolC"/>
</dbReference>
<evidence type="ECO:0000256" key="15">
    <source>
        <dbReference type="SAM" id="MobiDB-lite"/>
    </source>
</evidence>
<keyword evidence="11" id="KW-0227">DNA damage</keyword>
<evidence type="ECO:0000256" key="7">
    <source>
        <dbReference type="ARBA" id="ARBA00022490"/>
    </source>
</evidence>
<dbReference type="Pfam" id="PF02811">
    <property type="entry name" value="PHP"/>
    <property type="match status" value="1"/>
</dbReference>
<dbReference type="InterPro" id="IPR003141">
    <property type="entry name" value="Pol/His_phosphatase_N"/>
</dbReference>
<feature type="compositionally biased region" description="Basic residues" evidence="15">
    <location>
        <begin position="1137"/>
        <end position="1149"/>
    </location>
</feature>
<evidence type="ECO:0000313" key="18">
    <source>
        <dbReference type="Proteomes" id="UP000280935"/>
    </source>
</evidence>
<dbReference type="RefSeq" id="WP_125228300.1">
    <property type="nucleotide sequence ID" value="NZ_RQYT01000023.1"/>
</dbReference>
<dbReference type="GO" id="GO:0003676">
    <property type="term" value="F:nucleic acid binding"/>
    <property type="evidence" value="ECO:0007669"/>
    <property type="project" value="InterPro"/>
</dbReference>
<dbReference type="PANTHER" id="PTHR32294:SF4">
    <property type="entry name" value="ERROR-PRONE DNA POLYMERASE"/>
    <property type="match status" value="1"/>
</dbReference>
<keyword evidence="9" id="KW-0548">Nucleotidyltransferase</keyword>
<feature type="compositionally biased region" description="Pro residues" evidence="15">
    <location>
        <begin position="1116"/>
        <end position="1126"/>
    </location>
</feature>
<keyword evidence="12" id="KW-0239">DNA-directed DNA polymerase</keyword>
<keyword evidence="13" id="KW-0234">DNA repair</keyword>
<comment type="catalytic activity">
    <reaction evidence="14">
        <text>DNA(n) + a 2'-deoxyribonucleoside 5'-triphosphate = DNA(n+1) + diphosphate</text>
        <dbReference type="Rhea" id="RHEA:22508"/>
        <dbReference type="Rhea" id="RHEA-COMP:17339"/>
        <dbReference type="Rhea" id="RHEA-COMP:17340"/>
        <dbReference type="ChEBI" id="CHEBI:33019"/>
        <dbReference type="ChEBI" id="CHEBI:61560"/>
        <dbReference type="ChEBI" id="CHEBI:173112"/>
        <dbReference type="EC" id="2.7.7.7"/>
    </reaction>
</comment>
<evidence type="ECO:0000256" key="11">
    <source>
        <dbReference type="ARBA" id="ARBA00022763"/>
    </source>
</evidence>
<sequence>MTAFTHLRVASGYSFRYGASHPEQLVERALELGMDTLAITDRDGLQGAVRFAKHCLRTGLWPVVGVDLALGDGAPPERTPTPVKGGRVRDDRRPRVVVLATSRAGWATLCRLVSAAHAHGARGEAVVTMDLLAAHCAGGDVVVMPGADSDIGALLAASHHDLALCRARRWRELLGSQLVIAATNQRVEGRGVGSAHQAAGLMRVADELGVDCVMTNMVRMAQRTQGPVVDILDAARRLVPLSGRNLDRRNAEGHLKDAEAMSVVTHEAARLAGLDGDQILRNTVELGERSRLHPVTDIGLGEVRLPEFETLGTTADQAGAVLRQRCIVGANERYGAPGEQVLERLDEELEVIQGLGFESYFLTVADIVDMVRAKGIRCAARGSGAGSLVNHVLGISGVDPLAHDLLMARFLSPLRRSLPDIDLDVESERRAEVYDLILEAFGESRVSCVAMLETYRVRHAIRDVGAALSLPPAEIDAMAKAFPHIRARDARAALRELPELRAAGLGEERLDGLFRLVEALDGLPRHIALHPCGVLLSDSALRDRTPVEPSTQGYPVSQFDKDDVEDLGFLKLDVLGVRMQSAMAHALKEVERTEGAAPDIDALAPFDDADVYEMIAHRQTLGCFQIESPGQRELVGRFGPSTFLDLIIDISLFRPGPVRTDMITPFLEARQGWTEPQYLHDRFQGVLEGTCGVVVFHEQIIQLISLATGCSLAEGDEARRALGDTEGQGRIREWFLPRARASGLPEHVVTELWGILVGFASFGFCKAHAAAFALPTYQSAWLKRHHPAAFLAGVLTHDPGMYPKRLLLEEARRMGLAVLGLDVNVSDHAYRAERTDQGWGIRLSLADVKGISANEVAAIEAGRPFQGITDFVDRAGVRRDVVENLVLTGAFDSLYRIGDGEGVSRRAQVTRRDLLLRLADLTRLARGRPGVAQQALVLGEGEDVTASGLPELGEQERLRAELEILGLDASSHIVSRYLPLFRAIGVVPSTALLQQRNGGEVLVAGVKVATQTPPVRSGRRVVFLTLDDSTGPVDATFFEDVQGPCAATVFNSWLLLVRGRVRRTGPRGISIRATGAWDLSRVLELWERVRFAEGDDEARRAVWAWLAELPEAFTPPEVPETDPLPPDGDEPPPDPRRRGRGGGMGRRRVLVTSASPWVDVRPAGTGAAEAPRKLWHTSPGSSG</sequence>
<dbReference type="NCBIfam" id="TIGR00594">
    <property type="entry name" value="polc"/>
    <property type="match status" value="1"/>
</dbReference>
<reference evidence="17 18" key="1">
    <citation type="submission" date="2018-11" db="EMBL/GenBank/DDBJ databases">
        <title>Genomes From Bacteria Associated with the Canine Oral Cavity: a Test Case for Automated Genome-Based Taxonomic Assignment.</title>
        <authorList>
            <person name="Coil D.A."/>
            <person name="Jospin G."/>
            <person name="Darling A.E."/>
            <person name="Wallis C."/>
            <person name="Davis I.J."/>
            <person name="Harris S."/>
            <person name="Eisen J.A."/>
            <person name="Holcombe L.J."/>
            <person name="O'Flynn C."/>
        </authorList>
    </citation>
    <scope>NUCLEOTIDE SEQUENCE [LARGE SCALE GENOMIC DNA]</scope>
    <source>
        <strain evidence="17 18">OH2822_COT-296</strain>
    </source>
</reference>
<dbReference type="Pfam" id="PF17657">
    <property type="entry name" value="DNA_pol3_finger"/>
    <property type="match status" value="1"/>
</dbReference>
<evidence type="ECO:0000313" key="17">
    <source>
        <dbReference type="EMBL" id="RRD49081.1"/>
    </source>
</evidence>
<dbReference type="InterPro" id="IPR040982">
    <property type="entry name" value="DNA_pol3_finger"/>
</dbReference>
<keyword evidence="10" id="KW-0235">DNA replication</keyword>
<evidence type="ECO:0000256" key="12">
    <source>
        <dbReference type="ARBA" id="ARBA00022932"/>
    </source>
</evidence>
<keyword evidence="8" id="KW-0808">Transferase</keyword>
<keyword evidence="7" id="KW-0963">Cytoplasm</keyword>
<evidence type="ECO:0000256" key="9">
    <source>
        <dbReference type="ARBA" id="ARBA00022695"/>
    </source>
</evidence>
<dbReference type="GO" id="GO:0008408">
    <property type="term" value="F:3'-5' exonuclease activity"/>
    <property type="evidence" value="ECO:0007669"/>
    <property type="project" value="InterPro"/>
</dbReference>
<evidence type="ECO:0000259" key="16">
    <source>
        <dbReference type="SMART" id="SM00481"/>
    </source>
</evidence>
<comment type="similarity">
    <text evidence="3">Belongs to the DNA polymerase type-C family. DnaE subfamily.</text>
</comment>
<dbReference type="Gene3D" id="1.10.10.1600">
    <property type="entry name" value="Bacterial DNA polymerase III alpha subunit, thumb domain"/>
    <property type="match status" value="1"/>
</dbReference>
<feature type="region of interest" description="Disordered" evidence="15">
    <location>
        <begin position="1114"/>
        <end position="1183"/>
    </location>
</feature>
<accession>A0A3P1WS43</accession>
<dbReference type="AlphaFoldDB" id="A0A3P1WS43"/>
<dbReference type="SMART" id="SM00481">
    <property type="entry name" value="POLIIIAc"/>
    <property type="match status" value="1"/>
</dbReference>
<dbReference type="InterPro" id="IPR004365">
    <property type="entry name" value="NA-bd_OB_tRNA"/>
</dbReference>
<dbReference type="Gene3D" id="1.10.150.870">
    <property type="match status" value="1"/>
</dbReference>
<dbReference type="GO" id="GO:0003887">
    <property type="term" value="F:DNA-directed DNA polymerase activity"/>
    <property type="evidence" value="ECO:0007669"/>
    <property type="project" value="UniProtKB-KW"/>
</dbReference>
<evidence type="ECO:0000256" key="1">
    <source>
        <dbReference type="ARBA" id="ARBA00004496"/>
    </source>
</evidence>
<dbReference type="InterPro" id="IPR016195">
    <property type="entry name" value="Pol/histidinol_Pase-like"/>
</dbReference>
<name>A0A3P1WS43_9ACTN</name>
<evidence type="ECO:0000256" key="10">
    <source>
        <dbReference type="ARBA" id="ARBA00022705"/>
    </source>
</evidence>
<dbReference type="InterPro" id="IPR004013">
    <property type="entry name" value="PHP_dom"/>
</dbReference>
<feature type="domain" description="Polymerase/histidinol phosphatase N-terminal" evidence="16">
    <location>
        <begin position="5"/>
        <end position="72"/>
    </location>
</feature>
<dbReference type="GO" id="GO:0006260">
    <property type="term" value="P:DNA replication"/>
    <property type="evidence" value="ECO:0007669"/>
    <property type="project" value="UniProtKB-KW"/>
</dbReference>
<dbReference type="EC" id="2.7.7.7" evidence="4"/>
<dbReference type="OrthoDB" id="9803237at2"/>
<evidence type="ECO:0000256" key="8">
    <source>
        <dbReference type="ARBA" id="ARBA00022679"/>
    </source>
</evidence>
<dbReference type="Pfam" id="PF07733">
    <property type="entry name" value="DNA_pol3_alpha"/>
    <property type="match status" value="1"/>
</dbReference>
<evidence type="ECO:0000256" key="14">
    <source>
        <dbReference type="ARBA" id="ARBA00049244"/>
    </source>
</evidence>
<dbReference type="Pfam" id="PF14579">
    <property type="entry name" value="HHH_6"/>
    <property type="match status" value="1"/>
</dbReference>
<proteinExistence type="inferred from homology"/>
<evidence type="ECO:0000256" key="3">
    <source>
        <dbReference type="ARBA" id="ARBA00009496"/>
    </source>
</evidence>
<dbReference type="Gene3D" id="3.20.20.140">
    <property type="entry name" value="Metal-dependent hydrolases"/>
    <property type="match status" value="1"/>
</dbReference>
<organism evidence="17 18">
    <name type="scientific">Arachnia propionica</name>
    <dbReference type="NCBI Taxonomy" id="1750"/>
    <lineage>
        <taxon>Bacteria</taxon>
        <taxon>Bacillati</taxon>
        <taxon>Actinomycetota</taxon>
        <taxon>Actinomycetes</taxon>
        <taxon>Propionibacteriales</taxon>
        <taxon>Propionibacteriaceae</taxon>
        <taxon>Arachnia</taxon>
    </lineage>
</organism>